<dbReference type="EMBL" id="JACLAX010000001">
    <property type="protein sequence ID" value="MBC2667847.1"/>
    <property type="molecule type" value="Genomic_DNA"/>
</dbReference>
<protein>
    <submittedName>
        <fullName evidence="2">Heme NO-binding domain-containing protein</fullName>
    </submittedName>
</protein>
<dbReference type="InterPro" id="IPR024096">
    <property type="entry name" value="NO_sig/Golgi_transp_ligand-bd"/>
</dbReference>
<organism evidence="2 3">
    <name type="scientific">Novosphingobium piscinae</name>
    <dbReference type="NCBI Taxonomy" id="1507448"/>
    <lineage>
        <taxon>Bacteria</taxon>
        <taxon>Pseudomonadati</taxon>
        <taxon>Pseudomonadota</taxon>
        <taxon>Alphaproteobacteria</taxon>
        <taxon>Sphingomonadales</taxon>
        <taxon>Sphingomonadaceae</taxon>
        <taxon>Novosphingobium</taxon>
    </lineage>
</organism>
<reference evidence="2 3" key="1">
    <citation type="submission" date="2020-08" db="EMBL/GenBank/DDBJ databases">
        <title>The genome sequence of type strain Novosphingobium piscinae KCTC 42194.</title>
        <authorList>
            <person name="Liu Y."/>
        </authorList>
    </citation>
    <scope>NUCLEOTIDE SEQUENCE [LARGE SCALE GENOMIC DNA]</scope>
    <source>
        <strain evidence="2 3">KCTC 42194</strain>
    </source>
</reference>
<comment type="caution">
    <text evidence="2">The sequence shown here is derived from an EMBL/GenBank/DDBJ whole genome shotgun (WGS) entry which is preliminary data.</text>
</comment>
<evidence type="ECO:0000259" key="1">
    <source>
        <dbReference type="Pfam" id="PF07700"/>
    </source>
</evidence>
<feature type="domain" description="Heme NO-binding" evidence="1">
    <location>
        <begin position="2"/>
        <end position="160"/>
    </location>
</feature>
<gene>
    <name evidence="2" type="ORF">H7F53_01645</name>
</gene>
<dbReference type="Proteomes" id="UP000551327">
    <property type="component" value="Unassembled WGS sequence"/>
</dbReference>
<dbReference type="GO" id="GO:0020037">
    <property type="term" value="F:heme binding"/>
    <property type="evidence" value="ECO:0007669"/>
    <property type="project" value="InterPro"/>
</dbReference>
<dbReference type="InterPro" id="IPR038158">
    <property type="entry name" value="H-NOX_domain_sf"/>
</dbReference>
<name>A0A7X1FWY7_9SPHN</name>
<proteinExistence type="predicted"/>
<sequence length="179" mass="19912">MKGIILNLLEEAVIAEFGDAAWPNLIDLAGVSGVYTSLGSYPDEDVYALVRAASEALTTSQEEILRWFGRRAIPLLADRYGVFFEHHRTARSLILSLNEIIHPEVRKLYSGAGCPHFQFSDHADGRLVIGYQSPRKMCQLMHGFVEGTSTYFAETVELEHLACMQDGSPQCRVAVHWAG</sequence>
<evidence type="ECO:0000313" key="2">
    <source>
        <dbReference type="EMBL" id="MBC2667847.1"/>
    </source>
</evidence>
<accession>A0A7X1FWY7</accession>
<dbReference type="InterPro" id="IPR011644">
    <property type="entry name" value="Heme_NO-bd"/>
</dbReference>
<keyword evidence="3" id="KW-1185">Reference proteome</keyword>
<dbReference type="RefSeq" id="WP_185677714.1">
    <property type="nucleotide sequence ID" value="NZ_JACLAX010000001.1"/>
</dbReference>
<evidence type="ECO:0000313" key="3">
    <source>
        <dbReference type="Proteomes" id="UP000551327"/>
    </source>
</evidence>
<dbReference type="Gene3D" id="3.90.1520.10">
    <property type="entry name" value="H-NOX domain"/>
    <property type="match status" value="1"/>
</dbReference>
<dbReference type="Pfam" id="PF07700">
    <property type="entry name" value="HNOB"/>
    <property type="match status" value="1"/>
</dbReference>
<dbReference type="SUPFAM" id="SSF111126">
    <property type="entry name" value="Ligand-binding domain in the NO signalling and Golgi transport"/>
    <property type="match status" value="1"/>
</dbReference>
<dbReference type="AlphaFoldDB" id="A0A7X1FWY7"/>